<feature type="transmembrane region" description="Helical" evidence="1">
    <location>
        <begin position="163"/>
        <end position="183"/>
    </location>
</feature>
<sequence>MLTLILASFLFGSSLSEIFTKSIISKFGLNFFSSQFSSSIPAFSSQLAVVKTDDLINFGMTIFLSLCIFLLNSFNLKKETTYKNNLLNIGFLLFAVLMFLQTHFVRFSGKEAIACFILIQVLFLVFKKLLPKSLGFRGWLVSANGFLIGFYLVLFVRFFTTSFLINIGVILATVIFYNILGFSKFAWIVRNPSHLLLIISIFFPWNRFILIILGIASCVSILVNKCPKFVEKNLSLIYSSVFIFYLSYNPLFYYGNLDSVEEGFWLGWLERLLNGQILYLDVAVFHPPLIAWGMGLFVKIFGTSVYFVRLYLHILELAGIMIFFALSLKLLQKKLNIVMLLILMIAYLSTLVKNNVEIRVGLGLLAILFLFNYLSKKAFKWLFLSGIFTAISFFTSIESGLAAFSACLIGLVTNRQTFSDFIKKFSLWVAGVSLISGLIIGILLFQNSLLNAISQLSFYAMAFSSGYFNSPMPTPEIQNMLQWWRVDKFLGSDAMIWTIAMFALSAVYMYLIAIFRKGTFMLKDKLLLMLVVYSTIISRVILAKSDWYHLLFLLLPIILSFIYVIESLEKMENLKYVSITVWIFFMLVFSRDIVSQVFINNQLFKLISYSNISQRFNIYQTPRAKIAVDIDAPVSDTDQLIDFIQNNTSTSDKIFAFPWKPEIYFLADRQNATKFDTPYSFFTPDYQDQMVSQIVANKPKYIIYNPDMNFANLSSNSLPKVQTYIVENYVVVENFGKEKVMAAK</sequence>
<gene>
    <name evidence="3" type="ORF">A3F00_04135</name>
</gene>
<keyword evidence="1" id="KW-0812">Transmembrane</keyword>
<feature type="domain" description="Glycosyltransferase RgtA/B/C/D-like" evidence="2">
    <location>
        <begin position="286"/>
        <end position="436"/>
    </location>
</feature>
<feature type="transmembrane region" description="Helical" evidence="1">
    <location>
        <begin position="310"/>
        <end position="328"/>
    </location>
</feature>
<keyword evidence="1" id="KW-0472">Membrane</keyword>
<feature type="transmembrane region" description="Helical" evidence="1">
    <location>
        <begin position="381"/>
        <end position="413"/>
    </location>
</feature>
<feature type="transmembrane region" description="Helical" evidence="1">
    <location>
        <begin position="235"/>
        <end position="256"/>
    </location>
</feature>
<reference evidence="3 4" key="1">
    <citation type="journal article" date="2016" name="Nat. Commun.">
        <title>Thousands of microbial genomes shed light on interconnected biogeochemical processes in an aquifer system.</title>
        <authorList>
            <person name="Anantharaman K."/>
            <person name="Brown C.T."/>
            <person name="Hug L.A."/>
            <person name="Sharon I."/>
            <person name="Castelle C.J."/>
            <person name="Probst A.J."/>
            <person name="Thomas B.C."/>
            <person name="Singh A."/>
            <person name="Wilkins M.J."/>
            <person name="Karaoz U."/>
            <person name="Brodie E.L."/>
            <person name="Williams K.H."/>
            <person name="Hubbard S.S."/>
            <person name="Banfield J.F."/>
        </authorList>
    </citation>
    <scope>NUCLEOTIDE SEQUENCE [LARGE SCALE GENOMIC DNA]</scope>
</reference>
<accession>A0A1F5KE78</accession>
<protein>
    <recommendedName>
        <fullName evidence="2">Glycosyltransferase RgtA/B/C/D-like domain-containing protein</fullName>
    </recommendedName>
</protein>
<dbReference type="EMBL" id="MFDE01000003">
    <property type="protein sequence ID" value="OGE39247.1"/>
    <property type="molecule type" value="Genomic_DNA"/>
</dbReference>
<name>A0A1F5KE78_9BACT</name>
<comment type="caution">
    <text evidence="3">The sequence shown here is derived from an EMBL/GenBank/DDBJ whole genome shotgun (WGS) entry which is preliminary data.</text>
</comment>
<evidence type="ECO:0000259" key="2">
    <source>
        <dbReference type="Pfam" id="PF13231"/>
    </source>
</evidence>
<feature type="transmembrane region" description="Helical" evidence="1">
    <location>
        <begin position="425"/>
        <end position="444"/>
    </location>
</feature>
<proteinExistence type="predicted"/>
<evidence type="ECO:0000256" key="1">
    <source>
        <dbReference type="SAM" id="Phobius"/>
    </source>
</evidence>
<feature type="transmembrane region" description="Helical" evidence="1">
    <location>
        <begin position="86"/>
        <end position="105"/>
    </location>
</feature>
<feature type="transmembrane region" description="Helical" evidence="1">
    <location>
        <begin position="358"/>
        <end position="374"/>
    </location>
</feature>
<feature type="transmembrane region" description="Helical" evidence="1">
    <location>
        <begin position="494"/>
        <end position="514"/>
    </location>
</feature>
<feature type="transmembrane region" description="Helical" evidence="1">
    <location>
        <begin position="335"/>
        <end position="352"/>
    </location>
</feature>
<dbReference type="Pfam" id="PF13231">
    <property type="entry name" value="PMT_2"/>
    <property type="match status" value="1"/>
</dbReference>
<feature type="transmembrane region" description="Helical" evidence="1">
    <location>
        <begin position="277"/>
        <end position="298"/>
    </location>
</feature>
<dbReference type="Proteomes" id="UP000176527">
    <property type="component" value="Unassembled WGS sequence"/>
</dbReference>
<evidence type="ECO:0000313" key="3">
    <source>
        <dbReference type="EMBL" id="OGE39247.1"/>
    </source>
</evidence>
<organism evidence="3 4">
    <name type="scientific">Candidatus Daviesbacteria bacterium RIFCSPHIGHO2_12_FULL_37_11</name>
    <dbReference type="NCBI Taxonomy" id="1797777"/>
    <lineage>
        <taxon>Bacteria</taxon>
        <taxon>Candidatus Daviesiibacteriota</taxon>
    </lineage>
</organism>
<feature type="transmembrane region" description="Helical" evidence="1">
    <location>
        <begin position="526"/>
        <end position="542"/>
    </location>
</feature>
<dbReference type="AlphaFoldDB" id="A0A1F5KE78"/>
<feature type="transmembrane region" description="Helical" evidence="1">
    <location>
        <begin position="195"/>
        <end position="223"/>
    </location>
</feature>
<feature type="transmembrane region" description="Helical" evidence="1">
    <location>
        <begin position="548"/>
        <end position="565"/>
    </location>
</feature>
<dbReference type="InterPro" id="IPR038731">
    <property type="entry name" value="RgtA/B/C-like"/>
</dbReference>
<feature type="transmembrane region" description="Helical" evidence="1">
    <location>
        <begin position="138"/>
        <end position="157"/>
    </location>
</feature>
<feature type="transmembrane region" description="Helical" evidence="1">
    <location>
        <begin position="577"/>
        <end position="599"/>
    </location>
</feature>
<keyword evidence="1" id="KW-1133">Transmembrane helix</keyword>
<feature type="transmembrane region" description="Helical" evidence="1">
    <location>
        <begin position="55"/>
        <end position="74"/>
    </location>
</feature>
<evidence type="ECO:0000313" key="4">
    <source>
        <dbReference type="Proteomes" id="UP000176527"/>
    </source>
</evidence>